<dbReference type="EMBL" id="FOFG01000014">
    <property type="protein sequence ID" value="SER29471.1"/>
    <property type="molecule type" value="Genomic_DNA"/>
</dbReference>
<proteinExistence type="predicted"/>
<gene>
    <name evidence="1" type="ORF">SAMN05216548_114132</name>
</gene>
<protein>
    <submittedName>
        <fullName evidence="1">Uncharacterized protein</fullName>
    </submittedName>
</protein>
<dbReference type="STRING" id="1855383.SAMN05216548_114132"/>
<reference evidence="1 2" key="1">
    <citation type="submission" date="2016-10" db="EMBL/GenBank/DDBJ databases">
        <authorList>
            <person name="de Groot N.N."/>
        </authorList>
    </citation>
    <scope>NUCLEOTIDE SEQUENCE [LARGE SCALE GENOMIC DNA]</scope>
    <source>
        <strain evidence="1 2">A52C2</strain>
    </source>
</reference>
<sequence>MDEEWEQPELSRSELDLMAFRLIKPEWMEFERSLYASKWFDYRYMHPLEATFEYVRELGRVYRDVFAETRDRDAAEHVRVVSVRDFFEGGKDKRNKLIGCWRGRWAADAIGMPYGVYLTLAYRYTLRYWRQRYLPQPQQLYSERVLEQVVEEWEKRQASILYLGQHEEYQIDLYRETQPQNDHHEWLFRQAELRDNPAPFYARFTYGERILPESKLRARVDSDMFERIQSYA</sequence>
<organism evidence="1 2">
    <name type="scientific">Faunimonas pinastri</name>
    <dbReference type="NCBI Taxonomy" id="1855383"/>
    <lineage>
        <taxon>Bacteria</taxon>
        <taxon>Pseudomonadati</taxon>
        <taxon>Pseudomonadota</taxon>
        <taxon>Alphaproteobacteria</taxon>
        <taxon>Hyphomicrobiales</taxon>
        <taxon>Afifellaceae</taxon>
        <taxon>Faunimonas</taxon>
    </lineage>
</organism>
<accession>A0A1H9N0X6</accession>
<dbReference type="OrthoDB" id="7849912at2"/>
<dbReference type="Proteomes" id="UP000199647">
    <property type="component" value="Unassembled WGS sequence"/>
</dbReference>
<name>A0A1H9N0X6_9HYPH</name>
<evidence type="ECO:0000313" key="2">
    <source>
        <dbReference type="Proteomes" id="UP000199647"/>
    </source>
</evidence>
<dbReference type="RefSeq" id="WP_092498649.1">
    <property type="nucleotide sequence ID" value="NZ_FOFG01000014.1"/>
</dbReference>
<dbReference type="AlphaFoldDB" id="A0A1H9N0X6"/>
<keyword evidence="2" id="KW-1185">Reference proteome</keyword>
<evidence type="ECO:0000313" key="1">
    <source>
        <dbReference type="EMBL" id="SER29471.1"/>
    </source>
</evidence>